<dbReference type="OrthoDB" id="9803287at2"/>
<dbReference type="InterPro" id="IPR006176">
    <property type="entry name" value="3-OHacyl-CoA_DH_NAD-bd"/>
</dbReference>
<keyword evidence="1" id="KW-0560">Oxidoreductase</keyword>
<dbReference type="GO" id="GO:0016616">
    <property type="term" value="F:oxidoreductase activity, acting on the CH-OH group of donors, NAD or NADP as acceptor"/>
    <property type="evidence" value="ECO:0007669"/>
    <property type="project" value="InterPro"/>
</dbReference>
<dbReference type="SUPFAM" id="SSF48179">
    <property type="entry name" value="6-phosphogluconate dehydrogenase C-terminal domain-like"/>
    <property type="match status" value="1"/>
</dbReference>
<keyword evidence="2" id="KW-1133">Transmembrane helix</keyword>
<dbReference type="PANTHER" id="PTHR48075:SF5">
    <property type="entry name" value="3-HYDROXYBUTYRYL-COA DEHYDROGENASE"/>
    <property type="match status" value="1"/>
</dbReference>
<dbReference type="Proteomes" id="UP000243719">
    <property type="component" value="Unassembled WGS sequence"/>
</dbReference>
<dbReference type="RefSeq" id="WP_091911837.1">
    <property type="nucleotide sequence ID" value="NZ_FNLO01000013.1"/>
</dbReference>
<evidence type="ECO:0000313" key="5">
    <source>
        <dbReference type="EMBL" id="SDV50685.1"/>
    </source>
</evidence>
<feature type="transmembrane region" description="Helical" evidence="2">
    <location>
        <begin position="6"/>
        <end position="27"/>
    </location>
</feature>
<name>A0A1H2PU50_9BURK</name>
<dbReference type="Pfam" id="PF00725">
    <property type="entry name" value="3HCDH"/>
    <property type="match status" value="1"/>
</dbReference>
<accession>A0A1H2PU50</accession>
<dbReference type="GO" id="GO:0006631">
    <property type="term" value="P:fatty acid metabolic process"/>
    <property type="evidence" value="ECO:0007669"/>
    <property type="project" value="InterPro"/>
</dbReference>
<evidence type="ECO:0000256" key="1">
    <source>
        <dbReference type="ARBA" id="ARBA00023002"/>
    </source>
</evidence>
<keyword evidence="2" id="KW-0812">Transmembrane</keyword>
<organism evidence="5 6">
    <name type="scientific">Chitinasiproducens palmae</name>
    <dbReference type="NCBI Taxonomy" id="1770053"/>
    <lineage>
        <taxon>Bacteria</taxon>
        <taxon>Pseudomonadati</taxon>
        <taxon>Pseudomonadota</taxon>
        <taxon>Betaproteobacteria</taxon>
        <taxon>Burkholderiales</taxon>
        <taxon>Burkholderiaceae</taxon>
        <taxon>Chitinasiproducens</taxon>
    </lineage>
</organism>
<gene>
    <name evidence="5" type="ORF">SAMN05216551_1139</name>
</gene>
<dbReference type="EMBL" id="FNLO01000013">
    <property type="protein sequence ID" value="SDV50685.1"/>
    <property type="molecule type" value="Genomic_DNA"/>
</dbReference>
<evidence type="ECO:0000256" key="2">
    <source>
        <dbReference type="SAM" id="Phobius"/>
    </source>
</evidence>
<keyword evidence="2" id="KW-0472">Membrane</keyword>
<dbReference type="Pfam" id="PF02737">
    <property type="entry name" value="3HCDH_N"/>
    <property type="match status" value="1"/>
</dbReference>
<evidence type="ECO:0000259" key="4">
    <source>
        <dbReference type="Pfam" id="PF02737"/>
    </source>
</evidence>
<keyword evidence="6" id="KW-1185">Reference proteome</keyword>
<feature type="domain" description="3-hydroxyacyl-CoA dehydrogenase NAD binding" evidence="4">
    <location>
        <begin position="8"/>
        <end position="183"/>
    </location>
</feature>
<dbReference type="SUPFAM" id="SSF51735">
    <property type="entry name" value="NAD(P)-binding Rossmann-fold domains"/>
    <property type="match status" value="1"/>
</dbReference>
<dbReference type="Gene3D" id="1.10.1040.10">
    <property type="entry name" value="N-(1-d-carboxylethyl)-l-norvaline Dehydrogenase, domain 2"/>
    <property type="match status" value="1"/>
</dbReference>
<dbReference type="InterPro" id="IPR013328">
    <property type="entry name" value="6PGD_dom2"/>
</dbReference>
<dbReference type="Gene3D" id="3.40.50.720">
    <property type="entry name" value="NAD(P)-binding Rossmann-like Domain"/>
    <property type="match status" value="1"/>
</dbReference>
<dbReference type="PANTHER" id="PTHR48075">
    <property type="entry name" value="3-HYDROXYACYL-COA DEHYDROGENASE FAMILY PROTEIN"/>
    <property type="match status" value="1"/>
</dbReference>
<evidence type="ECO:0000259" key="3">
    <source>
        <dbReference type="Pfam" id="PF00725"/>
    </source>
</evidence>
<dbReference type="InterPro" id="IPR006108">
    <property type="entry name" value="3HC_DH_C"/>
</dbReference>
<dbReference type="AlphaFoldDB" id="A0A1H2PU50"/>
<proteinExistence type="predicted"/>
<sequence length="309" mass="33123">MEYEHISQVAVIGTGTIGASWAALFLARGLRVNAYDPAPGAADRLRRAVADHWPTLERIGLASDASADHLRCFEDLEDALTGVHFVQENGPENEADKRTLLARIDALLPADAIIASSTSGLTASAIQSACAHPARVLVGHPFNPPHLIPLVEVVGGEHTCEAAVERTLAFYRALGKRPIRLRKEMKGHVANRLQAALWREAMHLVATGAVTVAELDDAVAYGPGLRWAACGPFLNLHLSGGAGGMQHVLDHLGAPIEAWWDDLGTPRITPDLAKAVVDGTHQALANRSNAALEAQRDALILDLLRRLPR</sequence>
<dbReference type="STRING" id="1770053.SAMN05216551_1139"/>
<protein>
    <submittedName>
        <fullName evidence="5">3-hydroxyacyl-CoA dehydrogenase</fullName>
    </submittedName>
</protein>
<reference evidence="6" key="1">
    <citation type="submission" date="2016-09" db="EMBL/GenBank/DDBJ databases">
        <authorList>
            <person name="Varghese N."/>
            <person name="Submissions S."/>
        </authorList>
    </citation>
    <scope>NUCLEOTIDE SEQUENCE [LARGE SCALE GENOMIC DNA]</scope>
    <source>
        <strain evidence="6">JS23</strain>
    </source>
</reference>
<dbReference type="GO" id="GO:0070403">
    <property type="term" value="F:NAD+ binding"/>
    <property type="evidence" value="ECO:0007669"/>
    <property type="project" value="InterPro"/>
</dbReference>
<evidence type="ECO:0000313" key="6">
    <source>
        <dbReference type="Proteomes" id="UP000243719"/>
    </source>
</evidence>
<dbReference type="InterPro" id="IPR008927">
    <property type="entry name" value="6-PGluconate_DH-like_C_sf"/>
</dbReference>
<feature type="domain" description="3-hydroxyacyl-CoA dehydrogenase C-terminal" evidence="3">
    <location>
        <begin position="187"/>
        <end position="255"/>
    </location>
</feature>
<dbReference type="InterPro" id="IPR036291">
    <property type="entry name" value="NAD(P)-bd_dom_sf"/>
</dbReference>